<gene>
    <name evidence="3" type="ORF">H8S37_08540</name>
</gene>
<dbReference type="GO" id="GO:0016853">
    <property type="term" value="F:isomerase activity"/>
    <property type="evidence" value="ECO:0007669"/>
    <property type="project" value="UniProtKB-KW"/>
</dbReference>
<dbReference type="Pfam" id="PF07221">
    <property type="entry name" value="GlcNAc_2-epim"/>
    <property type="match status" value="1"/>
</dbReference>
<dbReference type="InterPro" id="IPR012341">
    <property type="entry name" value="6hp_glycosidase-like_sf"/>
</dbReference>
<dbReference type="GO" id="GO:0005975">
    <property type="term" value="P:carbohydrate metabolic process"/>
    <property type="evidence" value="ECO:0007669"/>
    <property type="project" value="InterPro"/>
</dbReference>
<organism evidence="3 4">
    <name type="scientific">Mediterraneibacter hominis</name>
    <dbReference type="NCBI Taxonomy" id="2763054"/>
    <lineage>
        <taxon>Bacteria</taxon>
        <taxon>Bacillati</taxon>
        <taxon>Bacillota</taxon>
        <taxon>Clostridia</taxon>
        <taxon>Lachnospirales</taxon>
        <taxon>Lachnospiraceae</taxon>
        <taxon>Mediterraneibacter</taxon>
    </lineage>
</organism>
<comment type="similarity">
    <text evidence="1">Belongs to the N-acylglucosamine 2-epimerase family.</text>
</comment>
<accession>A0A923LHP2</accession>
<dbReference type="Gene3D" id="1.50.10.10">
    <property type="match status" value="1"/>
</dbReference>
<dbReference type="PANTHER" id="PTHR15108">
    <property type="entry name" value="N-ACYLGLUCOSAMINE-2-EPIMERASE"/>
    <property type="match status" value="1"/>
</dbReference>
<sequence>MRKSFYEAHKNEIKKLGESAKKQLLEDHIPFWEPRVLDQEYGGYFNCFDREGKLIKTVKPGWFVGRDMYSFAALYRFIQKKETWLNIAGQGYRYTKGNFYAGNGRFQKLLTREGKVLEGTTSIFTDHFAIKGLYEYFKAVPPDEEELAKVRQLTEQLFQNVKDEQILRKEGIRAGWQKHAVNFMTLLVALESFDLFGNRYEDVLRECVRKSLYEFANSELQAPLEYVKQDGRPELSREGRLVDAGHAMESLWFAMEAGCMLDEKSWKLRAEEVLDWVIERCYDENYGGFIQHIDVAGKAPEEQFLVTDYEGIPAAWDSKIWWVQAEGLNALFMSALLNENEKHFIYFKKLYEYTELYFRDKKYGEWYSILNREGGVLCDWKGFELKGPYHITRCLMKISLLAEKYLKCKEAENEKEEKSI</sequence>
<protein>
    <submittedName>
        <fullName evidence="3">AGE family epimerase/isomerase</fullName>
    </submittedName>
</protein>
<evidence type="ECO:0000313" key="3">
    <source>
        <dbReference type="EMBL" id="MBC5688972.1"/>
    </source>
</evidence>
<dbReference type="AlphaFoldDB" id="A0A923LHP2"/>
<dbReference type="SUPFAM" id="SSF48208">
    <property type="entry name" value="Six-hairpin glycosidases"/>
    <property type="match status" value="1"/>
</dbReference>
<name>A0A923LHP2_9FIRM</name>
<evidence type="ECO:0000256" key="2">
    <source>
        <dbReference type="ARBA" id="ARBA00023235"/>
    </source>
</evidence>
<keyword evidence="2" id="KW-0413">Isomerase</keyword>
<dbReference type="InterPro" id="IPR010819">
    <property type="entry name" value="AGE/CE"/>
</dbReference>
<evidence type="ECO:0000313" key="4">
    <source>
        <dbReference type="Proteomes" id="UP000652477"/>
    </source>
</evidence>
<keyword evidence="4" id="KW-1185">Reference proteome</keyword>
<reference evidence="3" key="1">
    <citation type="submission" date="2020-08" db="EMBL/GenBank/DDBJ databases">
        <title>Genome public.</title>
        <authorList>
            <person name="Liu C."/>
            <person name="Sun Q."/>
        </authorList>
    </citation>
    <scope>NUCLEOTIDE SEQUENCE</scope>
    <source>
        <strain evidence="3">NSJ-55</strain>
    </source>
</reference>
<comment type="caution">
    <text evidence="3">The sequence shown here is derived from an EMBL/GenBank/DDBJ whole genome shotgun (WGS) entry which is preliminary data.</text>
</comment>
<dbReference type="RefSeq" id="WP_186875554.1">
    <property type="nucleotide sequence ID" value="NZ_JACOPF010000001.1"/>
</dbReference>
<dbReference type="Proteomes" id="UP000652477">
    <property type="component" value="Unassembled WGS sequence"/>
</dbReference>
<dbReference type="InterPro" id="IPR008928">
    <property type="entry name" value="6-hairpin_glycosidase_sf"/>
</dbReference>
<evidence type="ECO:0000256" key="1">
    <source>
        <dbReference type="ARBA" id="ARBA00008558"/>
    </source>
</evidence>
<proteinExistence type="inferred from homology"/>
<dbReference type="EMBL" id="JACOPF010000001">
    <property type="protein sequence ID" value="MBC5688972.1"/>
    <property type="molecule type" value="Genomic_DNA"/>
</dbReference>